<reference evidence="2" key="1">
    <citation type="submission" date="2021-06" db="EMBL/GenBank/DDBJ databases">
        <authorList>
            <person name="Kallberg Y."/>
            <person name="Tangrot J."/>
            <person name="Rosling A."/>
        </authorList>
    </citation>
    <scope>NUCLEOTIDE SEQUENCE</scope>
    <source>
        <strain evidence="2">FL130A</strain>
    </source>
</reference>
<feature type="non-terminal residue" evidence="2">
    <location>
        <position position="1"/>
    </location>
</feature>
<proteinExistence type="predicted"/>
<dbReference type="Proteomes" id="UP000789508">
    <property type="component" value="Unassembled WGS sequence"/>
</dbReference>
<evidence type="ECO:0000313" key="3">
    <source>
        <dbReference type="Proteomes" id="UP000789508"/>
    </source>
</evidence>
<comment type="caution">
    <text evidence="2">The sequence shown here is derived from an EMBL/GenBank/DDBJ whole genome shotgun (WGS) entry which is preliminary data.</text>
</comment>
<feature type="region of interest" description="Disordered" evidence="1">
    <location>
        <begin position="1"/>
        <end position="45"/>
    </location>
</feature>
<evidence type="ECO:0000313" key="2">
    <source>
        <dbReference type="EMBL" id="CAG8684968.1"/>
    </source>
</evidence>
<gene>
    <name evidence="2" type="ORF">ALEPTO_LOCUS10980</name>
</gene>
<name>A0A9N9EMG5_9GLOM</name>
<organism evidence="2 3">
    <name type="scientific">Ambispora leptoticha</name>
    <dbReference type="NCBI Taxonomy" id="144679"/>
    <lineage>
        <taxon>Eukaryota</taxon>
        <taxon>Fungi</taxon>
        <taxon>Fungi incertae sedis</taxon>
        <taxon>Mucoromycota</taxon>
        <taxon>Glomeromycotina</taxon>
        <taxon>Glomeromycetes</taxon>
        <taxon>Archaeosporales</taxon>
        <taxon>Ambisporaceae</taxon>
        <taxon>Ambispora</taxon>
    </lineage>
</organism>
<dbReference type="AlphaFoldDB" id="A0A9N9EMG5"/>
<sequence length="45" mass="5009">STAKRPHSSQSALLNLPTSNHQDQELKNPAISKESEDRNVQLPKL</sequence>
<keyword evidence="3" id="KW-1185">Reference proteome</keyword>
<evidence type="ECO:0000256" key="1">
    <source>
        <dbReference type="SAM" id="MobiDB-lite"/>
    </source>
</evidence>
<protein>
    <submittedName>
        <fullName evidence="2">4690_t:CDS:1</fullName>
    </submittedName>
</protein>
<accession>A0A9N9EMG5</accession>
<dbReference type="EMBL" id="CAJVPS010014948">
    <property type="protein sequence ID" value="CAG8684968.1"/>
    <property type="molecule type" value="Genomic_DNA"/>
</dbReference>
<feature type="compositionally biased region" description="Polar residues" evidence="1">
    <location>
        <begin position="8"/>
        <end position="21"/>
    </location>
</feature>